<dbReference type="EMBL" id="CP140152">
    <property type="protein sequence ID" value="WQH02475.1"/>
    <property type="molecule type" value="Genomic_DNA"/>
</dbReference>
<sequence length="432" mass="46673">MYKKSVALAVSSLFFSLGAQAQQPDKAEPPSEIVQVYTEAAREVSVLDATEPNINKRIAAYDKFSFSPQLRPRLQAIFGTDKPFALQRLPDSRGRKHYQSMLKAGSHTDKQGHAAWSDIILKGDTSAAGNQINYTGEMASLNVGVASRLQLSDLRLAGSQARASDGLWYGDVNMSVARIAVEDGTAGKLLMEDLRFKTDMQRRGKTVDLAYGLSIRSAGAGEHQVERINVATRVLGMDGQVMADFTRFASSPQLQQLAPAAQTQVMLRKFKELGVALLKGGVSVVIDDISAAWRGQVASIKGRIDFAKATDAELNSLPAIVKKLAVRLEVRVPVVIIEEFSRASAVKAVKSRPPAEQAANPAQMAALEQNMADKVMADIRQSGFAVVDKDEVRTVIELKNGVLTLNGKGPSMFGLKNGKLPMPSTPMPVPAR</sequence>
<evidence type="ECO:0000313" key="3">
    <source>
        <dbReference type="Proteomes" id="UP001326110"/>
    </source>
</evidence>
<keyword evidence="3" id="KW-1185">Reference proteome</keyword>
<evidence type="ECO:0000313" key="2">
    <source>
        <dbReference type="EMBL" id="WQH02475.1"/>
    </source>
</evidence>
<reference evidence="2 3" key="1">
    <citation type="submission" date="2023-11" db="EMBL/GenBank/DDBJ databases">
        <title>MicrobeMod: A computational toolkit for identifying prokaryotic methylation and restriction-modification with nanopore sequencing.</title>
        <authorList>
            <person name="Crits-Christoph A."/>
            <person name="Kang S.C."/>
            <person name="Lee H."/>
            <person name="Ostrov N."/>
        </authorList>
    </citation>
    <scope>NUCLEOTIDE SEQUENCE [LARGE SCALE GENOMIC DNA]</scope>
    <source>
        <strain evidence="2 3">ATCC 25935</strain>
    </source>
</reference>
<protein>
    <submittedName>
        <fullName evidence="2">DUF945 family protein</fullName>
    </submittedName>
</protein>
<accession>A0ABZ0XRV1</accession>
<organism evidence="2 3">
    <name type="scientific">Duganella zoogloeoides</name>
    <dbReference type="NCBI Taxonomy" id="75659"/>
    <lineage>
        <taxon>Bacteria</taxon>
        <taxon>Pseudomonadati</taxon>
        <taxon>Pseudomonadota</taxon>
        <taxon>Betaproteobacteria</taxon>
        <taxon>Burkholderiales</taxon>
        <taxon>Oxalobacteraceae</taxon>
        <taxon>Telluria group</taxon>
        <taxon>Duganella</taxon>
    </lineage>
</organism>
<dbReference type="Pfam" id="PF06097">
    <property type="entry name" value="DUF945"/>
    <property type="match status" value="1"/>
</dbReference>
<evidence type="ECO:0000256" key="1">
    <source>
        <dbReference type="SAM" id="SignalP"/>
    </source>
</evidence>
<name>A0ABZ0XRV1_9BURK</name>
<dbReference type="Proteomes" id="UP001326110">
    <property type="component" value="Chromosome"/>
</dbReference>
<keyword evidence="1" id="KW-0732">Signal</keyword>
<dbReference type="InterPro" id="IPR010352">
    <property type="entry name" value="DUF945"/>
</dbReference>
<dbReference type="RefSeq" id="WP_019919901.1">
    <property type="nucleotide sequence ID" value="NZ_CP140152.1"/>
</dbReference>
<feature type="chain" id="PRO_5046016797" evidence="1">
    <location>
        <begin position="22"/>
        <end position="432"/>
    </location>
</feature>
<proteinExistence type="predicted"/>
<gene>
    <name evidence="2" type="ORF">SR858_15465</name>
</gene>
<feature type="signal peptide" evidence="1">
    <location>
        <begin position="1"/>
        <end position="21"/>
    </location>
</feature>